<dbReference type="AlphaFoldDB" id="A0A1X1R8R6"/>
<accession>A0A1X1R8R6</accession>
<dbReference type="GO" id="GO:0016791">
    <property type="term" value="F:phosphatase activity"/>
    <property type="evidence" value="ECO:0007669"/>
    <property type="project" value="TreeGrafter"/>
</dbReference>
<dbReference type="InterPro" id="IPR006357">
    <property type="entry name" value="HAD-SF_hydro_IIA"/>
</dbReference>
<name>A0A1X1R8R6_MYCFA</name>
<dbReference type="Proteomes" id="UP000193484">
    <property type="component" value="Unassembled WGS sequence"/>
</dbReference>
<dbReference type="Pfam" id="PF13344">
    <property type="entry name" value="Hydrolase_6"/>
    <property type="match status" value="1"/>
</dbReference>
<dbReference type="Pfam" id="PF18407">
    <property type="entry name" value="GNAT_like"/>
    <property type="match status" value="1"/>
</dbReference>
<dbReference type="Pfam" id="PF13242">
    <property type="entry name" value="Hydrolase_like"/>
    <property type="match status" value="1"/>
</dbReference>
<reference evidence="1 2" key="1">
    <citation type="submission" date="2016-01" db="EMBL/GenBank/DDBJ databases">
        <title>The new phylogeny of the genus Mycobacterium.</title>
        <authorList>
            <person name="Tarcisio F."/>
            <person name="Conor M."/>
            <person name="Antonella G."/>
            <person name="Elisabetta G."/>
            <person name="Giulia F.S."/>
            <person name="Sara T."/>
            <person name="Anna F."/>
            <person name="Clotilde B."/>
            <person name="Roberto B."/>
            <person name="Veronica D.S."/>
            <person name="Fabio R."/>
            <person name="Monica P."/>
            <person name="Olivier J."/>
            <person name="Enrico T."/>
            <person name="Nicola S."/>
        </authorList>
    </citation>
    <scope>NUCLEOTIDE SEQUENCE [LARGE SCALE GENOMIC DNA]</scope>
    <source>
        <strain evidence="1 2">DSM 44179</strain>
    </source>
</reference>
<dbReference type="SUPFAM" id="SSF56784">
    <property type="entry name" value="HAD-like"/>
    <property type="match status" value="1"/>
</dbReference>
<dbReference type="NCBIfam" id="TIGR01460">
    <property type="entry name" value="HAD-SF-IIA"/>
    <property type="match status" value="1"/>
</dbReference>
<organism evidence="1 2">
    <name type="scientific">Mycolicibacterium fallax</name>
    <name type="common">Mycobacterium fallax</name>
    <dbReference type="NCBI Taxonomy" id="1793"/>
    <lineage>
        <taxon>Bacteria</taxon>
        <taxon>Bacillati</taxon>
        <taxon>Actinomycetota</taxon>
        <taxon>Actinomycetes</taxon>
        <taxon>Mycobacteriales</taxon>
        <taxon>Mycobacteriaceae</taxon>
        <taxon>Mycolicibacterium</taxon>
    </lineage>
</organism>
<dbReference type="PANTHER" id="PTHR19288:SF95">
    <property type="entry name" value="D-GLYCEROL 3-PHOSPHATE PHOSPHATASE"/>
    <property type="match status" value="1"/>
</dbReference>
<dbReference type="RefSeq" id="WP_179962814.1">
    <property type="nucleotide sequence ID" value="NZ_AP022603.1"/>
</dbReference>
<protein>
    <submittedName>
        <fullName evidence="1">HAD family hydrolase</fullName>
    </submittedName>
</protein>
<evidence type="ECO:0000313" key="1">
    <source>
        <dbReference type="EMBL" id="ORV01328.1"/>
    </source>
</evidence>
<proteinExistence type="predicted"/>
<dbReference type="InterPro" id="IPR023214">
    <property type="entry name" value="HAD_sf"/>
</dbReference>
<dbReference type="GO" id="GO:0005737">
    <property type="term" value="C:cytoplasm"/>
    <property type="evidence" value="ECO:0007669"/>
    <property type="project" value="TreeGrafter"/>
</dbReference>
<dbReference type="Gene3D" id="3.30.300.290">
    <property type="match status" value="1"/>
</dbReference>
<dbReference type="EMBL" id="LQOJ01000046">
    <property type="protein sequence ID" value="ORV01328.1"/>
    <property type="molecule type" value="Genomic_DNA"/>
</dbReference>
<sequence length="334" mass="33554">MRTFADVFDCLLLDLDGTVFCGHLPTPGACDTLADFPARSLWVTNNASRNAGQVAAHLASMGFHADPADVVTSAQAAATLLADQLPGGARVLVVGSAALAGEIAAVGLTAVRGFDDGPVAVVQGYSADICWADLAEAALAIGAGARWVATNTDLTLPSDRGLLPGNGALVAALAAATGADPLVAGKPDPGLMRAALRRGDFAAPLVVGDRLNTDIAGANAAGLPSLAVLTGVLDPMQLVSAIPAERPDYLAHDLRGLRGPVEQAKIGPQPGWRTERDGDTVTLLAGGQPDPDGLAAVRVVAHALWAAADAGAPATVAAGDEVAAAALRRWSLAS</sequence>
<keyword evidence="2" id="KW-1185">Reference proteome</keyword>
<comment type="caution">
    <text evidence="1">The sequence shown here is derived from an EMBL/GenBank/DDBJ whole genome shotgun (WGS) entry which is preliminary data.</text>
</comment>
<evidence type="ECO:0000313" key="2">
    <source>
        <dbReference type="Proteomes" id="UP000193484"/>
    </source>
</evidence>
<gene>
    <name evidence="1" type="ORF">AWC04_13785</name>
</gene>
<keyword evidence="1" id="KW-0378">Hydrolase</keyword>
<dbReference type="PANTHER" id="PTHR19288">
    <property type="entry name" value="4-NITROPHENYLPHOSPHATASE-RELATED"/>
    <property type="match status" value="1"/>
</dbReference>
<dbReference type="InterPro" id="IPR036412">
    <property type="entry name" value="HAD-like_sf"/>
</dbReference>
<dbReference type="InterPro" id="IPR041065">
    <property type="entry name" value="GNAT-like"/>
</dbReference>
<dbReference type="STRING" id="1793.AWC04_13785"/>
<dbReference type="Gene3D" id="3.40.50.1000">
    <property type="entry name" value="HAD superfamily/HAD-like"/>
    <property type="match status" value="2"/>
</dbReference>